<feature type="domain" description="HTH lacI-type" evidence="4">
    <location>
        <begin position="10"/>
        <end position="65"/>
    </location>
</feature>
<gene>
    <name evidence="5" type="ORF">ACELLULO517_17755</name>
</gene>
<dbReference type="GO" id="GO:0003700">
    <property type="term" value="F:DNA-binding transcription factor activity"/>
    <property type="evidence" value="ECO:0007669"/>
    <property type="project" value="TreeGrafter"/>
</dbReference>
<proteinExistence type="predicted"/>
<keyword evidence="2 5" id="KW-0238">DNA-binding</keyword>
<dbReference type="Gene3D" id="1.10.260.40">
    <property type="entry name" value="lambda repressor-like DNA-binding domains"/>
    <property type="match status" value="1"/>
</dbReference>
<evidence type="ECO:0000256" key="2">
    <source>
        <dbReference type="ARBA" id="ARBA00023125"/>
    </source>
</evidence>
<dbReference type="RefSeq" id="WP_227308762.1">
    <property type="nucleotide sequence ID" value="NZ_JAESVA010000006.1"/>
</dbReference>
<dbReference type="PANTHER" id="PTHR30146">
    <property type="entry name" value="LACI-RELATED TRANSCRIPTIONAL REPRESSOR"/>
    <property type="match status" value="1"/>
</dbReference>
<dbReference type="PROSITE" id="PS00356">
    <property type="entry name" value="HTH_LACI_1"/>
    <property type="match status" value="1"/>
</dbReference>
<dbReference type="Pfam" id="PF13407">
    <property type="entry name" value="Peripla_BP_4"/>
    <property type="match status" value="1"/>
</dbReference>
<evidence type="ECO:0000313" key="5">
    <source>
        <dbReference type="EMBL" id="MCB8882095.1"/>
    </source>
</evidence>
<evidence type="ECO:0000259" key="4">
    <source>
        <dbReference type="PROSITE" id="PS50932"/>
    </source>
</evidence>
<keyword evidence="1" id="KW-0805">Transcription regulation</keyword>
<keyword evidence="3" id="KW-0804">Transcription</keyword>
<dbReference type="AlphaFoldDB" id="A0A963Z4Y2"/>
<dbReference type="SUPFAM" id="SSF53822">
    <property type="entry name" value="Periplasmic binding protein-like I"/>
    <property type="match status" value="1"/>
</dbReference>
<accession>A0A963Z4Y2</accession>
<dbReference type="Proteomes" id="UP000721844">
    <property type="component" value="Unassembled WGS sequence"/>
</dbReference>
<keyword evidence="6" id="KW-1185">Reference proteome</keyword>
<dbReference type="InterPro" id="IPR000843">
    <property type="entry name" value="HTH_LacI"/>
</dbReference>
<name>A0A963Z4Y2_9PROT</name>
<dbReference type="PANTHER" id="PTHR30146:SF152">
    <property type="entry name" value="TRANSCRIPTIONAL REGULATORY PROTEIN"/>
    <property type="match status" value="1"/>
</dbReference>
<comment type="caution">
    <text evidence="5">The sequence shown here is derived from an EMBL/GenBank/DDBJ whole genome shotgun (WGS) entry which is preliminary data.</text>
</comment>
<organism evidence="5 6">
    <name type="scientific">Acidisoma cellulosilyticum</name>
    <dbReference type="NCBI Taxonomy" id="2802395"/>
    <lineage>
        <taxon>Bacteria</taxon>
        <taxon>Pseudomonadati</taxon>
        <taxon>Pseudomonadota</taxon>
        <taxon>Alphaproteobacteria</taxon>
        <taxon>Acetobacterales</taxon>
        <taxon>Acidocellaceae</taxon>
        <taxon>Acidisoma</taxon>
    </lineage>
</organism>
<dbReference type="SMART" id="SM00354">
    <property type="entry name" value="HTH_LACI"/>
    <property type="match status" value="1"/>
</dbReference>
<evidence type="ECO:0000313" key="6">
    <source>
        <dbReference type="Proteomes" id="UP000721844"/>
    </source>
</evidence>
<dbReference type="GO" id="GO:0000976">
    <property type="term" value="F:transcription cis-regulatory region binding"/>
    <property type="evidence" value="ECO:0007669"/>
    <property type="project" value="TreeGrafter"/>
</dbReference>
<protein>
    <submittedName>
        <fullName evidence="5">LacI family DNA-binding transcriptional regulator</fullName>
    </submittedName>
</protein>
<dbReference type="InterPro" id="IPR028082">
    <property type="entry name" value="Peripla_BP_I"/>
</dbReference>
<sequence length="337" mass="35737">MERRKIRHGLEDVAQHAGVGIATVDRVLNERGSVSPKTERRVLDAARELGLRRILPAPHARALRIEVMLARSATPFMRRLGAAMGQVAATLDRSVTVIRSSIDMTDPARVAQNITNCRADGIIVYCEEHPANVAAIAASAAAGRPVICVVTDVPDSPRAAYVGIDHTKAGGTAAFFVARMASRPGTALILSTSTGFRAHKQRIDGFRLGLAAHAPGIAVAPVMTTHDDPERAYHHVTQALRQRPDLVAIYNTGGGSAGVGNALRDGGRGAIPIFVGHELTDESAVLLRDGLMTVTIDQAPELQARRAIDLMLSRLGGGADQAIGSEIAFTLHTVENC</sequence>
<dbReference type="CDD" id="cd01392">
    <property type="entry name" value="HTH_LacI"/>
    <property type="match status" value="1"/>
</dbReference>
<dbReference type="Gene3D" id="3.40.50.2300">
    <property type="match status" value="2"/>
</dbReference>
<dbReference type="PROSITE" id="PS50932">
    <property type="entry name" value="HTH_LACI_2"/>
    <property type="match status" value="1"/>
</dbReference>
<dbReference type="CDD" id="cd06307">
    <property type="entry name" value="PBP1_sugar_binding"/>
    <property type="match status" value="1"/>
</dbReference>
<dbReference type="EMBL" id="JAESVA010000006">
    <property type="protein sequence ID" value="MCB8882095.1"/>
    <property type="molecule type" value="Genomic_DNA"/>
</dbReference>
<reference evidence="5 6" key="1">
    <citation type="journal article" date="2021" name="Microorganisms">
        <title>Acidisoma silvae sp. nov. and Acidisomacellulosilytica sp. nov., Two Acidophilic Bacteria Isolated from Decaying Wood, Hydrolyzing Cellulose and Producing Poly-3-hydroxybutyrate.</title>
        <authorList>
            <person name="Mieszkin S."/>
            <person name="Pouder E."/>
            <person name="Uroz S."/>
            <person name="Simon-Colin C."/>
            <person name="Alain K."/>
        </authorList>
    </citation>
    <scope>NUCLEOTIDE SEQUENCE [LARGE SCALE GENOMIC DNA]</scope>
    <source>
        <strain evidence="5 6">HW T5.17</strain>
    </source>
</reference>
<dbReference type="InterPro" id="IPR025997">
    <property type="entry name" value="SBP_2_dom"/>
</dbReference>
<dbReference type="SUPFAM" id="SSF47413">
    <property type="entry name" value="lambda repressor-like DNA-binding domains"/>
    <property type="match status" value="1"/>
</dbReference>
<dbReference type="Pfam" id="PF00356">
    <property type="entry name" value="LacI"/>
    <property type="match status" value="1"/>
</dbReference>
<evidence type="ECO:0000256" key="3">
    <source>
        <dbReference type="ARBA" id="ARBA00023163"/>
    </source>
</evidence>
<dbReference type="InterPro" id="IPR010982">
    <property type="entry name" value="Lambda_DNA-bd_dom_sf"/>
</dbReference>
<evidence type="ECO:0000256" key="1">
    <source>
        <dbReference type="ARBA" id="ARBA00023015"/>
    </source>
</evidence>